<evidence type="ECO:0000256" key="7">
    <source>
        <dbReference type="ARBA" id="ARBA00023004"/>
    </source>
</evidence>
<evidence type="ECO:0000256" key="8">
    <source>
        <dbReference type="ARBA" id="ARBA00023014"/>
    </source>
</evidence>
<dbReference type="RefSeq" id="XP_018260167.1">
    <property type="nucleotide sequence ID" value="XM_018410358.1"/>
</dbReference>
<dbReference type="STRING" id="1296121.A0A1A5ZWY5"/>
<keyword evidence="6" id="KW-1133">Transmembrane helix</keyword>
<evidence type="ECO:0000256" key="3">
    <source>
        <dbReference type="ARBA" id="ARBA00022692"/>
    </source>
</evidence>
<dbReference type="GeneID" id="28970783"/>
<keyword evidence="3" id="KW-0812">Transmembrane</keyword>
<evidence type="ECO:0000313" key="14">
    <source>
        <dbReference type="EMBL" id="OBR82325.1"/>
    </source>
</evidence>
<evidence type="ECO:0000256" key="12">
    <source>
        <dbReference type="ARBA" id="ARBA00072517"/>
    </source>
</evidence>
<evidence type="ECO:0000256" key="11">
    <source>
        <dbReference type="ARBA" id="ARBA00034078"/>
    </source>
</evidence>
<dbReference type="KEGG" id="kdj:28970783"/>
<dbReference type="EMBL" id="KI894035">
    <property type="protein sequence ID" value="OBR82325.1"/>
    <property type="molecule type" value="Genomic_DNA"/>
</dbReference>
<dbReference type="GO" id="GO:0016020">
    <property type="term" value="C:membrane"/>
    <property type="evidence" value="ECO:0007669"/>
    <property type="project" value="UniProtKB-SubCell"/>
</dbReference>
<comment type="cofactor">
    <cofactor evidence="11">
        <name>[2Fe-2S] cluster</name>
        <dbReference type="ChEBI" id="CHEBI:190135"/>
    </cofactor>
</comment>
<dbReference type="GO" id="GO:0008121">
    <property type="term" value="F:quinol-cytochrome-c reductase activity"/>
    <property type="evidence" value="ECO:0007669"/>
    <property type="project" value="InterPro"/>
</dbReference>
<dbReference type="SUPFAM" id="SSF81502">
    <property type="entry name" value="ISP transmembrane anchor"/>
    <property type="match status" value="1"/>
</dbReference>
<sequence length="287" mass="30430">MAASIARVNLLPTSRTLASGVPLAPRINNAIPTGLAGGDHGHHGSAARSDVPQAWAFKSTARGHVGRTNALPTSSSFQQRFLSTTPARSASHPMAAATGVHRTSATGVPDFTPYKAKNAGLNRTVSYFMVGGLGVLGASGIKSTVSDILSNMAASADVLALAKIEVEMGAIPEGKNLIVKWRGKPVFIRHRTSDEIDEANAVDVKSLRDPENDADRTQRPEWLVMLGVCTHLGCVPIGEAGDYGGWFCPCHGSHYDISGRIRRGPAPLNLEIPEYSFNDDEEKIVVG</sequence>
<feature type="domain" description="Rieske" evidence="13">
    <location>
        <begin position="196"/>
        <end position="284"/>
    </location>
</feature>
<gene>
    <name evidence="14" type="ORF">I303_07084</name>
    <name evidence="15" type="ORF">I303_108591</name>
</gene>
<keyword evidence="7" id="KW-0408">Iron</keyword>
<name>A0A1A5ZWY5_9TREE</name>
<dbReference type="InterPro" id="IPR017941">
    <property type="entry name" value="Rieske_2Fe-2S"/>
</dbReference>
<dbReference type="FunFam" id="2.102.10.10:FF:000001">
    <property type="entry name" value="Cytochrome b-c1 complex subunit Rieske, mitochondrial"/>
    <property type="match status" value="1"/>
</dbReference>
<keyword evidence="5" id="KW-0479">Metal-binding</keyword>
<evidence type="ECO:0000313" key="15">
    <source>
        <dbReference type="EMBL" id="WWC65969.1"/>
    </source>
</evidence>
<dbReference type="Gene3D" id="2.102.10.10">
    <property type="entry name" value="Rieske [2Fe-2S] iron-sulphur domain"/>
    <property type="match status" value="1"/>
</dbReference>
<comment type="similarity">
    <text evidence="2">Belongs to the Rieske iron-sulfur protein family.</text>
</comment>
<evidence type="ECO:0000256" key="6">
    <source>
        <dbReference type="ARBA" id="ARBA00022989"/>
    </source>
</evidence>
<reference evidence="15" key="3">
    <citation type="submission" date="2024-02" db="EMBL/GenBank/DDBJ databases">
        <title>Comparative genomics of Cryptococcus and Kwoniella reveals pathogenesis evolution and contrasting modes of karyotype evolution via chromosome fusion or intercentromeric recombination.</title>
        <authorList>
            <person name="Coelho M.A."/>
            <person name="David-Palma M."/>
            <person name="Shea T."/>
            <person name="Bowers K."/>
            <person name="McGinley-Smith S."/>
            <person name="Mohammad A.W."/>
            <person name="Gnirke A."/>
            <person name="Yurkov A.M."/>
            <person name="Nowrousian M."/>
            <person name="Sun S."/>
            <person name="Cuomo C.A."/>
            <person name="Heitman J."/>
        </authorList>
    </citation>
    <scope>NUCLEOTIDE SEQUENCE</scope>
    <source>
        <strain evidence="15">CBS 10117</strain>
    </source>
</reference>
<evidence type="ECO:0000313" key="16">
    <source>
        <dbReference type="Proteomes" id="UP000078595"/>
    </source>
</evidence>
<proteinExistence type="inferred from homology"/>
<dbReference type="InterPro" id="IPR014349">
    <property type="entry name" value="Rieske_Fe-S_prot"/>
</dbReference>
<dbReference type="GO" id="GO:0046872">
    <property type="term" value="F:metal ion binding"/>
    <property type="evidence" value="ECO:0007669"/>
    <property type="project" value="UniProtKB-KW"/>
</dbReference>
<accession>A0A1A5ZWY5</accession>
<dbReference type="InterPro" id="IPR005805">
    <property type="entry name" value="Rieske_Fe-S_prot_C"/>
</dbReference>
<dbReference type="InterPro" id="IPR006317">
    <property type="entry name" value="Ubiquinol_cyt_c_Rdtase_Fe-S-su"/>
</dbReference>
<evidence type="ECO:0000256" key="10">
    <source>
        <dbReference type="ARBA" id="ARBA00023157"/>
    </source>
</evidence>
<keyword evidence="8" id="KW-0411">Iron-sulfur</keyword>
<dbReference type="OrthoDB" id="1637982at2759"/>
<dbReference type="Proteomes" id="UP000078595">
    <property type="component" value="Chromosome 11"/>
</dbReference>
<evidence type="ECO:0000256" key="4">
    <source>
        <dbReference type="ARBA" id="ARBA00022714"/>
    </source>
</evidence>
<keyword evidence="10" id="KW-1015">Disulfide bond</keyword>
<dbReference type="PRINTS" id="PR00162">
    <property type="entry name" value="RIESKE"/>
</dbReference>
<evidence type="ECO:0000259" key="13">
    <source>
        <dbReference type="PROSITE" id="PS51296"/>
    </source>
</evidence>
<dbReference type="Gene3D" id="1.20.5.270">
    <property type="entry name" value="Ubiquinol cytochrome reductase, transmembrane domain"/>
    <property type="match status" value="1"/>
</dbReference>
<dbReference type="InterPro" id="IPR036922">
    <property type="entry name" value="Rieske_2Fe-2S_sf"/>
</dbReference>
<dbReference type="CDD" id="cd03470">
    <property type="entry name" value="Rieske_cytochrome_bc1"/>
    <property type="match status" value="1"/>
</dbReference>
<organism evidence="14">
    <name type="scientific">Kwoniella dejecticola CBS 10117</name>
    <dbReference type="NCBI Taxonomy" id="1296121"/>
    <lineage>
        <taxon>Eukaryota</taxon>
        <taxon>Fungi</taxon>
        <taxon>Dikarya</taxon>
        <taxon>Basidiomycota</taxon>
        <taxon>Agaricomycotina</taxon>
        <taxon>Tremellomycetes</taxon>
        <taxon>Tremellales</taxon>
        <taxon>Cryptococcaceae</taxon>
        <taxon>Kwoniella</taxon>
    </lineage>
</organism>
<dbReference type="SUPFAM" id="SSF50022">
    <property type="entry name" value="ISP domain"/>
    <property type="match status" value="1"/>
</dbReference>
<keyword evidence="16" id="KW-1185">Reference proteome</keyword>
<dbReference type="PROSITE" id="PS51296">
    <property type="entry name" value="RIESKE"/>
    <property type="match status" value="1"/>
</dbReference>
<evidence type="ECO:0000256" key="5">
    <source>
        <dbReference type="ARBA" id="ARBA00022723"/>
    </source>
</evidence>
<keyword evidence="9" id="KW-0472">Membrane</keyword>
<dbReference type="Pfam" id="PF00355">
    <property type="entry name" value="Rieske"/>
    <property type="match status" value="1"/>
</dbReference>
<evidence type="ECO:0000256" key="9">
    <source>
        <dbReference type="ARBA" id="ARBA00023136"/>
    </source>
</evidence>
<evidence type="ECO:0000256" key="2">
    <source>
        <dbReference type="ARBA" id="ARBA00010651"/>
    </source>
</evidence>
<dbReference type="InterPro" id="IPR037008">
    <property type="entry name" value="bc1_Rieske_TM_sf"/>
</dbReference>
<comment type="subcellular location">
    <subcellularLocation>
        <location evidence="1">Membrane</location>
        <topology evidence="1">Single-pass membrane protein</topology>
    </subcellularLocation>
</comment>
<dbReference type="PANTHER" id="PTHR10134">
    <property type="entry name" value="CYTOCHROME B-C1 COMPLEX SUBUNIT RIESKE, MITOCHONDRIAL"/>
    <property type="match status" value="1"/>
</dbReference>
<reference evidence="14" key="1">
    <citation type="submission" date="2013-07" db="EMBL/GenBank/DDBJ databases">
        <title>The Genome Sequence of Cryptococcus dejecticola CBS10117.</title>
        <authorList>
            <consortium name="The Broad Institute Genome Sequencing Platform"/>
            <person name="Cuomo C."/>
            <person name="Litvintseva A."/>
            <person name="Chen Y."/>
            <person name="Heitman J."/>
            <person name="Sun S."/>
            <person name="Springer D."/>
            <person name="Dromer F."/>
            <person name="Young S.K."/>
            <person name="Zeng Q."/>
            <person name="Gargeya S."/>
            <person name="Fitzgerald M."/>
            <person name="Abouelleil A."/>
            <person name="Alvarado L."/>
            <person name="Berlin A.M."/>
            <person name="Chapman S.B."/>
            <person name="Dewar J."/>
            <person name="Goldberg J."/>
            <person name="Griggs A."/>
            <person name="Gujja S."/>
            <person name="Hansen M."/>
            <person name="Howarth C."/>
            <person name="Imamovic A."/>
            <person name="Larimer J."/>
            <person name="McCowan C."/>
            <person name="Murphy C."/>
            <person name="Pearson M."/>
            <person name="Priest M."/>
            <person name="Roberts A."/>
            <person name="Saif S."/>
            <person name="Shea T."/>
            <person name="Sykes S."/>
            <person name="Wortman J."/>
            <person name="Nusbaum C."/>
            <person name="Birren B."/>
        </authorList>
    </citation>
    <scope>NUCLEOTIDE SEQUENCE [LARGE SCALE GENOMIC DNA]</scope>
    <source>
        <strain evidence="14">CBS 10117</strain>
    </source>
</reference>
<protein>
    <recommendedName>
        <fullName evidence="12">Cytochrome b-c1 complex subunit Rieske, mitochondrial</fullName>
    </recommendedName>
</protein>
<dbReference type="NCBIfam" id="TIGR01416">
    <property type="entry name" value="Rieske_proteo"/>
    <property type="match status" value="1"/>
</dbReference>
<evidence type="ECO:0000256" key="1">
    <source>
        <dbReference type="ARBA" id="ARBA00004167"/>
    </source>
</evidence>
<dbReference type="VEuPathDB" id="FungiDB:I303_07084"/>
<dbReference type="AlphaFoldDB" id="A0A1A5ZWY5"/>
<dbReference type="Pfam" id="PF02921">
    <property type="entry name" value="UCR_TM"/>
    <property type="match status" value="1"/>
</dbReference>
<dbReference type="GO" id="GO:0051537">
    <property type="term" value="F:2 iron, 2 sulfur cluster binding"/>
    <property type="evidence" value="ECO:0007669"/>
    <property type="project" value="UniProtKB-KW"/>
</dbReference>
<dbReference type="InterPro" id="IPR004192">
    <property type="entry name" value="Rieske_TM"/>
</dbReference>
<keyword evidence="4" id="KW-0001">2Fe-2S</keyword>
<dbReference type="EMBL" id="CP144540">
    <property type="protein sequence ID" value="WWC65969.1"/>
    <property type="molecule type" value="Genomic_DNA"/>
</dbReference>
<reference evidence="15" key="2">
    <citation type="submission" date="2013-07" db="EMBL/GenBank/DDBJ databases">
        <authorList>
            <consortium name="The Broad Institute Genome Sequencing Platform"/>
            <person name="Cuomo C."/>
            <person name="Litvintseva A."/>
            <person name="Chen Y."/>
            <person name="Heitman J."/>
            <person name="Sun S."/>
            <person name="Springer D."/>
            <person name="Dromer F."/>
            <person name="Young S.K."/>
            <person name="Zeng Q."/>
            <person name="Gargeya S."/>
            <person name="Fitzgerald M."/>
            <person name="Abouelleil A."/>
            <person name="Alvarado L."/>
            <person name="Berlin A.M."/>
            <person name="Chapman S.B."/>
            <person name="Dewar J."/>
            <person name="Goldberg J."/>
            <person name="Griggs A."/>
            <person name="Gujja S."/>
            <person name="Hansen M."/>
            <person name="Howarth C."/>
            <person name="Imamovic A."/>
            <person name="Larimer J."/>
            <person name="McCowan C."/>
            <person name="Murphy C."/>
            <person name="Pearson M."/>
            <person name="Priest M."/>
            <person name="Roberts A."/>
            <person name="Saif S."/>
            <person name="Shea T."/>
            <person name="Sykes S."/>
            <person name="Wortman J."/>
            <person name="Nusbaum C."/>
            <person name="Birren B."/>
        </authorList>
    </citation>
    <scope>NUCLEOTIDE SEQUENCE</scope>
    <source>
        <strain evidence="15">CBS 10117</strain>
    </source>
</reference>